<dbReference type="EMBL" id="LR215973">
    <property type="protein sequence ID" value="VFB01718.1"/>
    <property type="molecule type" value="Genomic_DNA"/>
</dbReference>
<dbReference type="Pfam" id="PF20375">
    <property type="entry name" value="DUF6670"/>
    <property type="match status" value="1"/>
</dbReference>
<dbReference type="Proteomes" id="UP000290439">
    <property type="component" value="Chromosome"/>
</dbReference>
<dbReference type="InterPro" id="IPR046611">
    <property type="entry name" value="DUF6670"/>
</dbReference>
<organism evidence="1 2">
    <name type="scientific">Nocardia cyriacigeorgica</name>
    <dbReference type="NCBI Taxonomy" id="135487"/>
    <lineage>
        <taxon>Bacteria</taxon>
        <taxon>Bacillati</taxon>
        <taxon>Actinomycetota</taxon>
        <taxon>Actinomycetes</taxon>
        <taxon>Mycobacteriales</taxon>
        <taxon>Nocardiaceae</taxon>
        <taxon>Nocardia</taxon>
    </lineage>
</organism>
<proteinExistence type="predicted"/>
<evidence type="ECO:0000313" key="2">
    <source>
        <dbReference type="Proteomes" id="UP000290439"/>
    </source>
</evidence>
<dbReference type="AlphaFoldDB" id="A0A4U8WGK4"/>
<dbReference type="RefSeq" id="WP_232052333.1">
    <property type="nucleotide sequence ID" value="NZ_JARWOB010000028.1"/>
</dbReference>
<protein>
    <recommendedName>
        <fullName evidence="3">AttH domain-containing protein</fullName>
    </recommendedName>
</protein>
<sequence>MSATCSTDRSRPGQRSLPVRLAARALLAGLAPRVDRRIIDSSRPFARPEMLRPHQDSSLWAWTHYGIFLPRLPGRHRYLNTMTLIGATGSVCFDNDYLAVTDARHTSTVFSSTAHAAQRHYRAYDTRTECEFAADGSALRWGDDLEINGSYPHFTLSGRYPGFRVDAEITATPQVSWFIRTPVYDHFSLLATCRGTLTDAEGSTDIDTLCTVEYARCLSPQALTARPVPESLKVPVDFFTYQIINLDQRTQLLLTDVRAAGTTACRMAHLRSLDGDARAFTDVRMEVLSDRPAVDELGRVMRVPRELRWSVRDGRREVFALTGTVDSPLRYGHGRGYAGAMTYTGSWRGRPIDGSGYVEWVDCESR</sequence>
<accession>A0A4U8WGK4</accession>
<evidence type="ECO:0000313" key="1">
    <source>
        <dbReference type="EMBL" id="VFB01718.1"/>
    </source>
</evidence>
<gene>
    <name evidence="1" type="ORF">NCTC10797_05542</name>
</gene>
<name>A0A4U8WGK4_9NOCA</name>
<reference evidence="1 2" key="1">
    <citation type="submission" date="2019-02" db="EMBL/GenBank/DDBJ databases">
        <authorList>
            <consortium name="Pathogen Informatics"/>
        </authorList>
    </citation>
    <scope>NUCLEOTIDE SEQUENCE [LARGE SCALE GENOMIC DNA]</scope>
    <source>
        <strain evidence="1 2">3012STDY6756504</strain>
    </source>
</reference>
<evidence type="ECO:0008006" key="3">
    <source>
        <dbReference type="Google" id="ProtNLM"/>
    </source>
</evidence>